<dbReference type="GO" id="GO:0033982">
    <property type="term" value="F:3-dehydro-L-gulonate-6-phosphate decarboxylase activity"/>
    <property type="evidence" value="ECO:0007669"/>
    <property type="project" value="TreeGrafter"/>
</dbReference>
<dbReference type="FunFam" id="3.20.20.70:FF:000022">
    <property type="entry name" value="3-keto-L-gulonate-6-phosphate decarboxylase UlaD"/>
    <property type="match status" value="1"/>
</dbReference>
<name>A0A7W9CAC1_9MICO</name>
<sequence length="226" mass="24073">MKLQLALDELSLEDALALMHSVSEHIDIVEIGTPFVIGRGMEAVRAFATAFPDKEVLADEKIMDGGYLETRMGIEAGASYVTALAVADNATLEQCLRAGREFGGQIVADLICVDDIASKVEELEDLGVDIVAVHTGVDRQMRGGTPLSDLRQVNAVRRNALVAVAGGIDSTSIDEYVQENPDIVIVGSGITKAEDPAREARLIKMAMLRASIPVGVPSASNQVEKD</sequence>
<dbReference type="EMBL" id="JACHMU010000001">
    <property type="protein sequence ID" value="MBB5741952.1"/>
    <property type="molecule type" value="Genomic_DNA"/>
</dbReference>
<evidence type="ECO:0000256" key="4">
    <source>
        <dbReference type="ARBA" id="ARBA00012890"/>
    </source>
</evidence>
<dbReference type="GO" id="GO:0019854">
    <property type="term" value="P:L-ascorbic acid catabolic process"/>
    <property type="evidence" value="ECO:0007669"/>
    <property type="project" value="TreeGrafter"/>
</dbReference>
<comment type="similarity">
    <text evidence="3">Belongs to the HPS/KGPDC family. HPS subfamily.</text>
</comment>
<gene>
    <name evidence="8" type="ORF">HD600_000449</name>
</gene>
<evidence type="ECO:0000256" key="1">
    <source>
        <dbReference type="ARBA" id="ARBA00000718"/>
    </source>
</evidence>
<accession>A0A7W9CAC1</accession>
<evidence type="ECO:0000256" key="6">
    <source>
        <dbReference type="ARBA" id="ARBA00023277"/>
    </source>
</evidence>
<protein>
    <recommendedName>
        <fullName evidence="4">3-hexulose-6-phosphate synthase</fullName>
        <ecNumber evidence="4">4.1.2.43</ecNumber>
    </recommendedName>
</protein>
<evidence type="ECO:0000313" key="9">
    <source>
        <dbReference type="Proteomes" id="UP000517712"/>
    </source>
</evidence>
<dbReference type="SMART" id="SM00934">
    <property type="entry name" value="OMPdecase"/>
    <property type="match status" value="1"/>
</dbReference>
<keyword evidence="6" id="KW-0119">Carbohydrate metabolism</keyword>
<dbReference type="InterPro" id="IPR017553">
    <property type="entry name" value="3-hexulose-6-phosphate_synth"/>
</dbReference>
<reference evidence="8 9" key="1">
    <citation type="submission" date="2020-08" db="EMBL/GenBank/DDBJ databases">
        <title>Sequencing the genomes of 1000 actinobacteria strains.</title>
        <authorList>
            <person name="Klenk H.-P."/>
        </authorList>
    </citation>
    <scope>NUCLEOTIDE SEQUENCE [LARGE SCALE GENOMIC DNA]</scope>
    <source>
        <strain evidence="8 9">DSM 24823</strain>
    </source>
</reference>
<keyword evidence="5 8" id="KW-0456">Lyase</keyword>
<comment type="caution">
    <text evidence="8">The sequence shown here is derived from an EMBL/GenBank/DDBJ whole genome shotgun (WGS) entry which is preliminary data.</text>
</comment>
<feature type="domain" description="Orotidine 5'-phosphate decarboxylase" evidence="7">
    <location>
        <begin position="2"/>
        <end position="203"/>
    </location>
</feature>
<dbReference type="RefSeq" id="WP_184281288.1">
    <property type="nucleotide sequence ID" value="NZ_BAAAPG010000003.1"/>
</dbReference>
<dbReference type="Proteomes" id="UP000517712">
    <property type="component" value="Unassembled WGS sequence"/>
</dbReference>
<dbReference type="PANTHER" id="PTHR35039">
    <property type="entry name" value="3-KETO-L-GULONATE-6-PHOSPHATE DECARBOXYLASE SGBH-RELATED"/>
    <property type="match status" value="1"/>
</dbReference>
<dbReference type="InterPro" id="IPR001754">
    <property type="entry name" value="OMPdeCOase_dom"/>
</dbReference>
<evidence type="ECO:0000256" key="5">
    <source>
        <dbReference type="ARBA" id="ARBA00023239"/>
    </source>
</evidence>
<comment type="catalytic activity">
    <reaction evidence="1">
        <text>D-ribulose 5-phosphate + formaldehyde = D-arabino-hex-3-ulose 6-phosphate</text>
        <dbReference type="Rhea" id="RHEA:25201"/>
        <dbReference type="ChEBI" id="CHEBI:16842"/>
        <dbReference type="ChEBI" id="CHEBI:58121"/>
        <dbReference type="ChEBI" id="CHEBI:58542"/>
        <dbReference type="EC" id="4.1.2.43"/>
    </reaction>
</comment>
<dbReference type="PANTHER" id="PTHR35039:SF3">
    <property type="entry name" value="3-KETO-L-GULONATE-6-PHOSPHATE DECARBOXYLASE SGBH-RELATED"/>
    <property type="match status" value="1"/>
</dbReference>
<dbReference type="Pfam" id="PF00215">
    <property type="entry name" value="OMPdecase"/>
    <property type="match status" value="1"/>
</dbReference>
<dbReference type="InterPro" id="IPR041710">
    <property type="entry name" value="HPS/KGPDC"/>
</dbReference>
<dbReference type="InterPro" id="IPR011060">
    <property type="entry name" value="RibuloseP-bd_barrel"/>
</dbReference>
<evidence type="ECO:0000256" key="2">
    <source>
        <dbReference type="ARBA" id="ARBA00005014"/>
    </source>
</evidence>
<dbReference type="EC" id="4.1.2.43" evidence="4"/>
<keyword evidence="9" id="KW-1185">Reference proteome</keyword>
<dbReference type="GO" id="GO:0043801">
    <property type="term" value="F:hexulose-6-phosphate synthase activity"/>
    <property type="evidence" value="ECO:0007669"/>
    <property type="project" value="UniProtKB-EC"/>
</dbReference>
<dbReference type="AlphaFoldDB" id="A0A7W9CAC1"/>
<dbReference type="SUPFAM" id="SSF51366">
    <property type="entry name" value="Ribulose-phoshate binding barrel"/>
    <property type="match status" value="1"/>
</dbReference>
<dbReference type="CDD" id="cd04726">
    <property type="entry name" value="KGPDC_HPS"/>
    <property type="match status" value="1"/>
</dbReference>
<dbReference type="NCBIfam" id="TIGR03128">
    <property type="entry name" value="RuMP_HxlA"/>
    <property type="match status" value="1"/>
</dbReference>
<proteinExistence type="inferred from homology"/>
<dbReference type="GO" id="GO:0006207">
    <property type="term" value="P:'de novo' pyrimidine nucleobase biosynthetic process"/>
    <property type="evidence" value="ECO:0007669"/>
    <property type="project" value="InterPro"/>
</dbReference>
<organism evidence="8 9">
    <name type="scientific">Microbacterium ginsengiterrae</name>
    <dbReference type="NCBI Taxonomy" id="546115"/>
    <lineage>
        <taxon>Bacteria</taxon>
        <taxon>Bacillati</taxon>
        <taxon>Actinomycetota</taxon>
        <taxon>Actinomycetes</taxon>
        <taxon>Micrococcales</taxon>
        <taxon>Microbacteriaceae</taxon>
        <taxon>Microbacterium</taxon>
    </lineage>
</organism>
<evidence type="ECO:0000313" key="8">
    <source>
        <dbReference type="EMBL" id="MBB5741952.1"/>
    </source>
</evidence>
<evidence type="ECO:0000256" key="3">
    <source>
        <dbReference type="ARBA" id="ARBA00006350"/>
    </source>
</evidence>
<dbReference type="InterPro" id="IPR013785">
    <property type="entry name" value="Aldolase_TIM"/>
</dbReference>
<dbReference type="GO" id="GO:0004590">
    <property type="term" value="F:orotidine-5'-phosphate decarboxylase activity"/>
    <property type="evidence" value="ECO:0007669"/>
    <property type="project" value="InterPro"/>
</dbReference>
<evidence type="ECO:0000259" key="7">
    <source>
        <dbReference type="SMART" id="SM00934"/>
    </source>
</evidence>
<comment type="pathway">
    <text evidence="2">One-carbon metabolism; formaldehyde assimilation via RuMP pathway; D-fructose 6-phosphate from D-ribulose 5-phosphate and formaldehyde: step 1/2.</text>
</comment>
<dbReference type="Gene3D" id="3.20.20.70">
    <property type="entry name" value="Aldolase class I"/>
    <property type="match status" value="1"/>
</dbReference>